<sequence length="401" mass="40689">MNKTIPVLAAALLTAALTTHTAAAAGTTPADITWATANSVSTGNQHNAAVSAVRNGWTAVAWEDDRDGGDALHSEVFLRLFKDGVSRYETKLSAGGTGNWTHLQPDVALHDDGSAVVVWATDGDGNGYYNIAVRAVRTDGTVSGSATANASSDGQQLDPAVAADPDSAGFAVVWEDEQTATAPTVRVAGFASVTSKTYEAQVHAAGGTHQRPDVAVGAAGNAVVVWDEDGDANGSFNVGLKVLTPAGGVKRAQGVANATTAGQQRHPSVAANFAGDFAVAWETDHTGTAATAVRSFTAAGAAGAETVLAGADPQVGIDDQRGVAVAWSTGQDVFAQGLNADGTATGRLPRLAAVKTATGRQEHPALGVDAWGQLTVAYTDDNDGNGADQVYLGTGLLNSTW</sequence>
<keyword evidence="1" id="KW-0732">Signal</keyword>
<reference evidence="2 3" key="1">
    <citation type="journal article" date="2014" name="Genome Announc.">
        <title>Draft Genome Sequence of the Antitrypanosomally Active Sponge-Associated Bacterium Actinokineospora sp. Strain EG49.</title>
        <authorList>
            <person name="Harjes J."/>
            <person name="Ryu T."/>
            <person name="Abdelmohsen U.R."/>
            <person name="Moitinho-Silva L."/>
            <person name="Horn H."/>
            <person name="Ravasi T."/>
            <person name="Hentschel U."/>
        </authorList>
    </citation>
    <scope>NUCLEOTIDE SEQUENCE [LARGE SCALE GENOMIC DNA]</scope>
    <source>
        <strain evidence="2 3">EG49</strain>
    </source>
</reference>
<name>W7J2K5_9PSEU</name>
<evidence type="ECO:0000313" key="2">
    <source>
        <dbReference type="EMBL" id="EWC63171.1"/>
    </source>
</evidence>
<dbReference type="eggNOG" id="COG1409">
    <property type="taxonomic scope" value="Bacteria"/>
</dbReference>
<dbReference type="EMBL" id="AYXG01000052">
    <property type="protein sequence ID" value="EWC63171.1"/>
    <property type="molecule type" value="Genomic_DNA"/>
</dbReference>
<dbReference type="OrthoDB" id="3660483at2"/>
<dbReference type="AlphaFoldDB" id="W7J2K5"/>
<keyword evidence="3" id="KW-1185">Reference proteome</keyword>
<dbReference type="Proteomes" id="UP000019277">
    <property type="component" value="Unassembled WGS sequence"/>
</dbReference>
<feature type="signal peptide" evidence="1">
    <location>
        <begin position="1"/>
        <end position="24"/>
    </location>
</feature>
<evidence type="ECO:0000256" key="1">
    <source>
        <dbReference type="SAM" id="SignalP"/>
    </source>
</evidence>
<dbReference type="PATRIC" id="fig|909613.9.peg.1523"/>
<gene>
    <name evidence="2" type="ORF">UO65_1511</name>
</gene>
<feature type="chain" id="PRO_5004894204" evidence="1">
    <location>
        <begin position="25"/>
        <end position="401"/>
    </location>
</feature>
<proteinExistence type="predicted"/>
<evidence type="ECO:0000313" key="3">
    <source>
        <dbReference type="Proteomes" id="UP000019277"/>
    </source>
</evidence>
<dbReference type="RefSeq" id="WP_035279979.1">
    <property type="nucleotide sequence ID" value="NZ_AYXG01000052.1"/>
</dbReference>
<protein>
    <submittedName>
        <fullName evidence="2">RTX toxin and related Ca2+-binding protein</fullName>
    </submittedName>
</protein>
<organism evidence="2 3">
    <name type="scientific">Actinokineospora spheciospongiae</name>
    <dbReference type="NCBI Taxonomy" id="909613"/>
    <lineage>
        <taxon>Bacteria</taxon>
        <taxon>Bacillati</taxon>
        <taxon>Actinomycetota</taxon>
        <taxon>Actinomycetes</taxon>
        <taxon>Pseudonocardiales</taxon>
        <taxon>Pseudonocardiaceae</taxon>
        <taxon>Actinokineospora</taxon>
    </lineage>
</organism>
<comment type="caution">
    <text evidence="2">The sequence shown here is derived from an EMBL/GenBank/DDBJ whole genome shotgun (WGS) entry which is preliminary data.</text>
</comment>
<dbReference type="STRING" id="909613.UO65_1511"/>
<accession>W7J2K5</accession>